<evidence type="ECO:0000313" key="2">
    <source>
        <dbReference type="EnsemblMetazoa" id="XP_019862891.1"/>
    </source>
</evidence>
<proteinExistence type="predicted"/>
<evidence type="ECO:0000313" key="3">
    <source>
        <dbReference type="Proteomes" id="UP000007879"/>
    </source>
</evidence>
<feature type="compositionally biased region" description="Acidic residues" evidence="1">
    <location>
        <begin position="233"/>
        <end position="244"/>
    </location>
</feature>
<name>A0AAN0K0K8_AMPQE</name>
<feature type="compositionally biased region" description="Low complexity" evidence="1">
    <location>
        <begin position="1"/>
        <end position="24"/>
    </location>
</feature>
<keyword evidence="3" id="KW-1185">Reference proteome</keyword>
<organism evidence="2 3">
    <name type="scientific">Amphimedon queenslandica</name>
    <name type="common">Sponge</name>
    <dbReference type="NCBI Taxonomy" id="400682"/>
    <lineage>
        <taxon>Eukaryota</taxon>
        <taxon>Metazoa</taxon>
        <taxon>Porifera</taxon>
        <taxon>Demospongiae</taxon>
        <taxon>Heteroscleromorpha</taxon>
        <taxon>Haplosclerida</taxon>
        <taxon>Niphatidae</taxon>
        <taxon>Amphimedon</taxon>
    </lineage>
</organism>
<evidence type="ECO:0000256" key="1">
    <source>
        <dbReference type="SAM" id="MobiDB-lite"/>
    </source>
</evidence>
<feature type="compositionally biased region" description="Acidic residues" evidence="1">
    <location>
        <begin position="125"/>
        <end position="136"/>
    </location>
</feature>
<dbReference type="EnsemblMetazoa" id="XM_020007332.1">
    <property type="protein sequence ID" value="XP_019862891.1"/>
    <property type="gene ID" value="LOC109591644"/>
</dbReference>
<feature type="region of interest" description="Disordered" evidence="1">
    <location>
        <begin position="1"/>
        <end position="288"/>
    </location>
</feature>
<feature type="compositionally biased region" description="Polar residues" evidence="1">
    <location>
        <begin position="219"/>
        <end position="228"/>
    </location>
</feature>
<accession>A0AAN0K0K8</accession>
<dbReference type="GeneID" id="109591644"/>
<sequence length="435" mass="48576">MMTSTSSLNEESRPSSSSGSLTGASKKEPIRMVRVLPVNYPGKGRGAVIVKSGGDNNNDDSEKKMETEKEKNDDVAEHSNDISKVGDLIIEETDEWIPPTDEQGPLPPSLSPSVPITSHHKEDIVIEECDDEEDLSITDSGINGYQSEPQSSSRRNESQSSRNKSQSKRNGSWSKKNGSASKKKGSTFNRNGSETTRNGSEPNRNESQRERSDEFRKTVNLSSVSSELTLVDISEEKEEEEEENFKDSPQAMERDTSENIDNKELDEMERGEGEQEEENRVEGVPEMPLLRVKSTTSLYVPDYEYQSKRKRATPSYAAHCINSSTALGPPCPLYGVTQPTEAEIAKMSLKQLRSPVKRNSIDKENSSFLEKRKTRDERAAQGRERKETYPLHSHHLHLSPHSLPPFNIITGRLKLTSHCIKEQGTCTCTCSTVII</sequence>
<protein>
    <submittedName>
        <fullName evidence="2">Uncharacterized protein</fullName>
    </submittedName>
</protein>
<feature type="compositionally biased region" description="Basic and acidic residues" evidence="1">
    <location>
        <begin position="60"/>
        <end position="81"/>
    </location>
</feature>
<dbReference type="AlphaFoldDB" id="A0AAN0K0K8"/>
<feature type="region of interest" description="Disordered" evidence="1">
    <location>
        <begin position="356"/>
        <end position="386"/>
    </location>
</feature>
<reference evidence="2" key="2">
    <citation type="submission" date="2024-06" db="UniProtKB">
        <authorList>
            <consortium name="EnsemblMetazoa"/>
        </authorList>
    </citation>
    <scope>IDENTIFICATION</scope>
</reference>
<feature type="compositionally biased region" description="Basic and acidic residues" evidence="1">
    <location>
        <begin position="203"/>
        <end position="217"/>
    </location>
</feature>
<dbReference type="RefSeq" id="XP_019862891.1">
    <property type="nucleotide sequence ID" value="XM_020007332.1"/>
</dbReference>
<feature type="compositionally biased region" description="Basic and acidic residues" evidence="1">
    <location>
        <begin position="252"/>
        <end position="283"/>
    </location>
</feature>
<feature type="compositionally biased region" description="Low complexity" evidence="1">
    <location>
        <begin position="146"/>
        <end position="180"/>
    </location>
</feature>
<dbReference type="Proteomes" id="UP000007879">
    <property type="component" value="Unassembled WGS sequence"/>
</dbReference>
<feature type="compositionally biased region" description="Polar residues" evidence="1">
    <location>
        <begin position="187"/>
        <end position="202"/>
    </location>
</feature>
<reference evidence="3" key="1">
    <citation type="journal article" date="2010" name="Nature">
        <title>The Amphimedon queenslandica genome and the evolution of animal complexity.</title>
        <authorList>
            <person name="Srivastava M."/>
            <person name="Simakov O."/>
            <person name="Chapman J."/>
            <person name="Fahey B."/>
            <person name="Gauthier M.E."/>
            <person name="Mitros T."/>
            <person name="Richards G.S."/>
            <person name="Conaco C."/>
            <person name="Dacre M."/>
            <person name="Hellsten U."/>
            <person name="Larroux C."/>
            <person name="Putnam N.H."/>
            <person name="Stanke M."/>
            <person name="Adamska M."/>
            <person name="Darling A."/>
            <person name="Degnan S.M."/>
            <person name="Oakley T.H."/>
            <person name="Plachetzki D.C."/>
            <person name="Zhai Y."/>
            <person name="Adamski M."/>
            <person name="Calcino A."/>
            <person name="Cummins S.F."/>
            <person name="Goodstein D.M."/>
            <person name="Harris C."/>
            <person name="Jackson D.J."/>
            <person name="Leys S.P."/>
            <person name="Shu S."/>
            <person name="Woodcroft B.J."/>
            <person name="Vervoort M."/>
            <person name="Kosik K.S."/>
            <person name="Manning G."/>
            <person name="Degnan B.M."/>
            <person name="Rokhsar D.S."/>
        </authorList>
    </citation>
    <scope>NUCLEOTIDE SEQUENCE [LARGE SCALE GENOMIC DNA]</scope>
</reference>
<feature type="compositionally biased region" description="Basic and acidic residues" evidence="1">
    <location>
        <begin position="359"/>
        <end position="386"/>
    </location>
</feature>
<dbReference type="KEGG" id="aqu:109591644"/>